<dbReference type="SMART" id="SM00354">
    <property type="entry name" value="HTH_LACI"/>
    <property type="match status" value="1"/>
</dbReference>
<evidence type="ECO:0000256" key="3">
    <source>
        <dbReference type="ARBA" id="ARBA00023163"/>
    </source>
</evidence>
<sequence length="342" mass="37150">MADHDKRRDLPPRTRLQDIAARCGASPSTVSRALAGKPGVREDLRKLILEEARRARYPTGVGLAGAKVLVAVSNVAMADYARNQFTWYVLEGLKERAASVEAEIIPMSLHDGDTSALREAIEKQEPQGVLLLTLDSPAIIDAVLEIGVPAVLVNGYDPSMSLSSVSPANRAAARLATQHLIDHGHRDILFALRPGRVTIQRRLEGWRDAMNEAGLPCGDDRVLKVTDWVPEQAEAALGHHLAHRGFDFTAVLCAGDSLAGGILKGLQARDIPVPDKVSVMGMDDLPVVEFWQPPLTAMHLPGREMGGIALDVLQDVMVRTDMMPRRVELACKLVSRQSVGRV</sequence>
<dbReference type="EMBL" id="JBHUIP010000003">
    <property type="protein sequence ID" value="MFD2261881.1"/>
    <property type="molecule type" value="Genomic_DNA"/>
</dbReference>
<evidence type="ECO:0000259" key="4">
    <source>
        <dbReference type="PROSITE" id="PS50932"/>
    </source>
</evidence>
<dbReference type="InterPro" id="IPR046335">
    <property type="entry name" value="LacI/GalR-like_sensor"/>
</dbReference>
<gene>
    <name evidence="5" type="ORF">ACFSM5_03210</name>
</gene>
<feature type="domain" description="HTH lacI-type" evidence="4">
    <location>
        <begin position="14"/>
        <end position="65"/>
    </location>
</feature>
<dbReference type="Pfam" id="PF13377">
    <property type="entry name" value="Peripla_BP_3"/>
    <property type="match status" value="1"/>
</dbReference>
<dbReference type="Pfam" id="PF00356">
    <property type="entry name" value="LacI"/>
    <property type="match status" value="1"/>
</dbReference>
<dbReference type="PANTHER" id="PTHR30146:SF109">
    <property type="entry name" value="HTH-TYPE TRANSCRIPTIONAL REGULATOR GALS"/>
    <property type="match status" value="1"/>
</dbReference>
<evidence type="ECO:0000313" key="6">
    <source>
        <dbReference type="Proteomes" id="UP001597295"/>
    </source>
</evidence>
<evidence type="ECO:0000313" key="5">
    <source>
        <dbReference type="EMBL" id="MFD2261881.1"/>
    </source>
</evidence>
<dbReference type="CDD" id="cd01392">
    <property type="entry name" value="HTH_LacI"/>
    <property type="match status" value="1"/>
</dbReference>
<evidence type="ECO:0000256" key="2">
    <source>
        <dbReference type="ARBA" id="ARBA00023125"/>
    </source>
</evidence>
<protein>
    <submittedName>
        <fullName evidence="5">LacI family DNA-binding transcriptional regulator</fullName>
    </submittedName>
</protein>
<name>A0ABW5DN07_9PROT</name>
<dbReference type="Proteomes" id="UP001597295">
    <property type="component" value="Unassembled WGS sequence"/>
</dbReference>
<dbReference type="Gene3D" id="3.40.50.2300">
    <property type="match status" value="2"/>
</dbReference>
<proteinExistence type="predicted"/>
<keyword evidence="2 5" id="KW-0238">DNA-binding</keyword>
<organism evidence="5 6">
    <name type="scientific">Lacibacterium aquatile</name>
    <dbReference type="NCBI Taxonomy" id="1168082"/>
    <lineage>
        <taxon>Bacteria</taxon>
        <taxon>Pseudomonadati</taxon>
        <taxon>Pseudomonadota</taxon>
        <taxon>Alphaproteobacteria</taxon>
        <taxon>Rhodospirillales</taxon>
        <taxon>Rhodospirillaceae</taxon>
    </lineage>
</organism>
<dbReference type="SUPFAM" id="SSF47413">
    <property type="entry name" value="lambda repressor-like DNA-binding domains"/>
    <property type="match status" value="1"/>
</dbReference>
<dbReference type="SUPFAM" id="SSF53822">
    <property type="entry name" value="Periplasmic binding protein-like I"/>
    <property type="match status" value="1"/>
</dbReference>
<dbReference type="PROSITE" id="PS50932">
    <property type="entry name" value="HTH_LACI_2"/>
    <property type="match status" value="1"/>
</dbReference>
<keyword evidence="1" id="KW-0805">Transcription regulation</keyword>
<dbReference type="InterPro" id="IPR000843">
    <property type="entry name" value="HTH_LacI"/>
</dbReference>
<dbReference type="GO" id="GO:0003677">
    <property type="term" value="F:DNA binding"/>
    <property type="evidence" value="ECO:0007669"/>
    <property type="project" value="UniProtKB-KW"/>
</dbReference>
<comment type="caution">
    <text evidence="5">The sequence shown here is derived from an EMBL/GenBank/DDBJ whole genome shotgun (WGS) entry which is preliminary data.</text>
</comment>
<accession>A0ABW5DN07</accession>
<dbReference type="PANTHER" id="PTHR30146">
    <property type="entry name" value="LACI-RELATED TRANSCRIPTIONAL REPRESSOR"/>
    <property type="match status" value="1"/>
</dbReference>
<keyword evidence="6" id="KW-1185">Reference proteome</keyword>
<reference evidence="6" key="1">
    <citation type="journal article" date="2019" name="Int. J. Syst. Evol. Microbiol.">
        <title>The Global Catalogue of Microorganisms (GCM) 10K type strain sequencing project: providing services to taxonomists for standard genome sequencing and annotation.</title>
        <authorList>
            <consortium name="The Broad Institute Genomics Platform"/>
            <consortium name="The Broad Institute Genome Sequencing Center for Infectious Disease"/>
            <person name="Wu L."/>
            <person name="Ma J."/>
        </authorList>
    </citation>
    <scope>NUCLEOTIDE SEQUENCE [LARGE SCALE GENOMIC DNA]</scope>
    <source>
        <strain evidence="6">CGMCC 1.19062</strain>
    </source>
</reference>
<dbReference type="RefSeq" id="WP_379874795.1">
    <property type="nucleotide sequence ID" value="NZ_JBHUIP010000003.1"/>
</dbReference>
<dbReference type="CDD" id="cd06267">
    <property type="entry name" value="PBP1_LacI_sugar_binding-like"/>
    <property type="match status" value="1"/>
</dbReference>
<keyword evidence="3" id="KW-0804">Transcription</keyword>
<dbReference type="InterPro" id="IPR028082">
    <property type="entry name" value="Peripla_BP_I"/>
</dbReference>
<dbReference type="Gene3D" id="1.10.260.40">
    <property type="entry name" value="lambda repressor-like DNA-binding domains"/>
    <property type="match status" value="1"/>
</dbReference>
<dbReference type="InterPro" id="IPR010982">
    <property type="entry name" value="Lambda_DNA-bd_dom_sf"/>
</dbReference>
<evidence type="ECO:0000256" key="1">
    <source>
        <dbReference type="ARBA" id="ARBA00023015"/>
    </source>
</evidence>